<sequence length="106" mass="11912">MQTRLYSLACHCNVGLGFVVNDYAILLLTTGVAWCVQPTIVPQWDIPSVLLYSAYRQTKLLTLLRNIGSPRLSEDTRDKGEWLQRPGGYRFARFASAAGWYNGNGE</sequence>
<evidence type="ECO:0000313" key="1">
    <source>
        <dbReference type="EMBL" id="KAH0551287.1"/>
    </source>
</evidence>
<comment type="caution">
    <text evidence="1">The sequence shown here is derived from an EMBL/GenBank/DDBJ whole genome shotgun (WGS) entry which is preliminary data.</text>
</comment>
<name>A0AAV7IJ56_COTGL</name>
<gene>
    <name evidence="1" type="ORF">KQX54_001370</name>
</gene>
<reference evidence="1 2" key="1">
    <citation type="journal article" date="2021" name="J. Hered.">
        <title>A chromosome-level genome assembly of the parasitoid wasp, Cotesia glomerata (Hymenoptera: Braconidae).</title>
        <authorList>
            <person name="Pinto B.J."/>
            <person name="Weis J.J."/>
            <person name="Gamble T."/>
            <person name="Ode P.J."/>
            <person name="Paul R."/>
            <person name="Zaspel J.M."/>
        </authorList>
    </citation>
    <scope>NUCLEOTIDE SEQUENCE [LARGE SCALE GENOMIC DNA]</scope>
    <source>
        <strain evidence="1">CgM1</strain>
    </source>
</reference>
<dbReference type="Proteomes" id="UP000826195">
    <property type="component" value="Unassembled WGS sequence"/>
</dbReference>
<dbReference type="AlphaFoldDB" id="A0AAV7IJ56"/>
<proteinExistence type="predicted"/>
<evidence type="ECO:0000313" key="2">
    <source>
        <dbReference type="Proteomes" id="UP000826195"/>
    </source>
</evidence>
<dbReference type="EMBL" id="JAHXZJ010001495">
    <property type="protein sequence ID" value="KAH0551287.1"/>
    <property type="molecule type" value="Genomic_DNA"/>
</dbReference>
<keyword evidence="2" id="KW-1185">Reference proteome</keyword>
<organism evidence="1 2">
    <name type="scientific">Cotesia glomerata</name>
    <name type="common">Lepidopteran parasitic wasp</name>
    <name type="synonym">Apanteles glomeratus</name>
    <dbReference type="NCBI Taxonomy" id="32391"/>
    <lineage>
        <taxon>Eukaryota</taxon>
        <taxon>Metazoa</taxon>
        <taxon>Ecdysozoa</taxon>
        <taxon>Arthropoda</taxon>
        <taxon>Hexapoda</taxon>
        <taxon>Insecta</taxon>
        <taxon>Pterygota</taxon>
        <taxon>Neoptera</taxon>
        <taxon>Endopterygota</taxon>
        <taxon>Hymenoptera</taxon>
        <taxon>Apocrita</taxon>
        <taxon>Ichneumonoidea</taxon>
        <taxon>Braconidae</taxon>
        <taxon>Microgastrinae</taxon>
        <taxon>Cotesia</taxon>
    </lineage>
</organism>
<accession>A0AAV7IJ56</accession>
<protein>
    <submittedName>
        <fullName evidence="1">Uncharacterized protein</fullName>
    </submittedName>
</protein>